<dbReference type="STRING" id="83449.BON30_35990"/>
<organism evidence="2 3">
    <name type="scientific">Cystobacter ferrugineus</name>
    <dbReference type="NCBI Taxonomy" id="83449"/>
    <lineage>
        <taxon>Bacteria</taxon>
        <taxon>Pseudomonadati</taxon>
        <taxon>Myxococcota</taxon>
        <taxon>Myxococcia</taxon>
        <taxon>Myxococcales</taxon>
        <taxon>Cystobacterineae</taxon>
        <taxon>Archangiaceae</taxon>
        <taxon>Cystobacter</taxon>
    </lineage>
</organism>
<proteinExistence type="predicted"/>
<sequence>MDVYLEGKKLRVDPSKALGKGGEADVFDLGDGRVLKLFKPPEHPDYDAQPEQQAAARARLAEHQHKLPAFPRPLPPRVVSPQTLATDRRGKEVRGYAMRKLEGAEPLRRFGDPAFRRAGVPSSRVAAIFRDLHRTLGALHGGGVVVGDFNDLNILVIGDDAWLIDADSFQFGPYLSTVFTERFLDPLRLGGKAQGLSPSRPASADSDWYAFSVALMQSLLGVGPYGGIHRPRASGAKATPTARVLQRLTVFHPDVQYPKPATPLGMLPDELLHRLHRVFVEDERGAFPLPLLDALRFTVCASCGVEHARASCPTCRPSATRTAMPITTVRGQVVATRLFTTEGVLLHACVEDGTARWLFHERGAYRREDGSVVLQGPLNPALHWALQGGSTLVGQGTEFAVLVPGRPPERLGVDAPEQRPAFATNARHRYWAQGGALWRDGAFGPERLGEVLEGQTRLFVGPRFGLGFHRAGALRGAFVFNAERPGLKDGLTLPWPSGRLVDAEAVFEGAVCWLFLAEETGGRTVHHCVVLGADGVMRASATAEAGDGSWLGTLRGKCAAGEALFAATDAGLVRVEVRQGRVEVVREFPDTEPFVDADSRLLLTRQGFVVVGRQEVTALRMT</sequence>
<dbReference type="RefSeq" id="WP_071903030.1">
    <property type="nucleotide sequence ID" value="NZ_MPIN01000012.1"/>
</dbReference>
<reference evidence="2 3" key="2">
    <citation type="submission" date="2016-12" db="EMBL/GenBank/DDBJ databases">
        <title>Draft Genome Sequence of Cystobacter ferrugineus Strain Cbfe23.</title>
        <authorList>
            <person name="Akbar S."/>
            <person name="Dowd S.E."/>
            <person name="Stevens D.C."/>
        </authorList>
    </citation>
    <scope>NUCLEOTIDE SEQUENCE [LARGE SCALE GENOMIC DNA]</scope>
    <source>
        <strain evidence="2 3">Cbfe23</strain>
    </source>
</reference>
<feature type="region of interest" description="Disordered" evidence="1">
    <location>
        <begin position="69"/>
        <end position="91"/>
    </location>
</feature>
<dbReference type="Gene3D" id="1.10.510.10">
    <property type="entry name" value="Transferase(Phosphotransferase) domain 1"/>
    <property type="match status" value="1"/>
</dbReference>
<evidence type="ECO:0000313" key="3">
    <source>
        <dbReference type="Proteomes" id="UP000182229"/>
    </source>
</evidence>
<protein>
    <recommendedName>
        <fullName evidence="4">Protein kinase domain-containing protein</fullName>
    </recommendedName>
</protein>
<evidence type="ECO:0000256" key="1">
    <source>
        <dbReference type="SAM" id="MobiDB-lite"/>
    </source>
</evidence>
<keyword evidence="3" id="KW-1185">Reference proteome</keyword>
<accession>A0A1L9B171</accession>
<comment type="caution">
    <text evidence="2">The sequence shown here is derived from an EMBL/GenBank/DDBJ whole genome shotgun (WGS) entry which is preliminary data.</text>
</comment>
<dbReference type="SUPFAM" id="SSF56112">
    <property type="entry name" value="Protein kinase-like (PK-like)"/>
    <property type="match status" value="1"/>
</dbReference>
<dbReference type="OrthoDB" id="583109at2"/>
<evidence type="ECO:0000313" key="2">
    <source>
        <dbReference type="EMBL" id="OJH36004.1"/>
    </source>
</evidence>
<dbReference type="Proteomes" id="UP000182229">
    <property type="component" value="Unassembled WGS sequence"/>
</dbReference>
<dbReference type="AlphaFoldDB" id="A0A1L9B171"/>
<dbReference type="InterPro" id="IPR011009">
    <property type="entry name" value="Kinase-like_dom_sf"/>
</dbReference>
<gene>
    <name evidence="2" type="ORF">BON30_35990</name>
</gene>
<dbReference type="EMBL" id="MPIN01000012">
    <property type="protein sequence ID" value="OJH36004.1"/>
    <property type="molecule type" value="Genomic_DNA"/>
</dbReference>
<reference evidence="3" key="1">
    <citation type="submission" date="2016-11" db="EMBL/GenBank/DDBJ databases">
        <authorList>
            <person name="Shukria A."/>
            <person name="Stevens D.C."/>
        </authorList>
    </citation>
    <scope>NUCLEOTIDE SEQUENCE [LARGE SCALE GENOMIC DNA]</scope>
    <source>
        <strain evidence="3">Cbfe23</strain>
    </source>
</reference>
<evidence type="ECO:0008006" key="4">
    <source>
        <dbReference type="Google" id="ProtNLM"/>
    </source>
</evidence>
<name>A0A1L9B171_9BACT</name>